<feature type="domain" description="Beta-mannosidase-like galactose-binding" evidence="16">
    <location>
        <begin position="27"/>
        <end position="186"/>
    </location>
</feature>
<dbReference type="Gene3D" id="2.60.120.260">
    <property type="entry name" value="Galactose-binding domain-like"/>
    <property type="match status" value="1"/>
</dbReference>
<evidence type="ECO:0000256" key="9">
    <source>
        <dbReference type="ARBA" id="ARBA00023295"/>
    </source>
</evidence>
<reference evidence="17 18" key="1">
    <citation type="submission" date="2021-03" db="EMBL/GenBank/DDBJ databases">
        <title>Antimicrobial resistance genes in bacteria isolated from Japanese honey, and their potential for conferring macrolide and lincosamide resistance in the American foulbrood pathogen Paenibacillus larvae.</title>
        <authorList>
            <person name="Okamoto M."/>
            <person name="Kumagai M."/>
            <person name="Kanamori H."/>
            <person name="Takamatsu D."/>
        </authorList>
    </citation>
    <scope>NUCLEOTIDE SEQUENCE [LARGE SCALE GENOMIC DNA]</scope>
    <source>
        <strain evidence="17 18">J34TS1</strain>
    </source>
</reference>
<comment type="pathway">
    <text evidence="3">Glycan metabolism; N-glycan degradation.</text>
</comment>
<evidence type="ECO:0000256" key="3">
    <source>
        <dbReference type="ARBA" id="ARBA00004740"/>
    </source>
</evidence>
<evidence type="ECO:0000259" key="16">
    <source>
        <dbReference type="Pfam" id="PF22666"/>
    </source>
</evidence>
<dbReference type="Pfam" id="PF22666">
    <property type="entry name" value="Glyco_hydro_2_N2"/>
    <property type="match status" value="1"/>
</dbReference>
<dbReference type="Gene3D" id="2.60.40.10">
    <property type="entry name" value="Immunoglobulins"/>
    <property type="match status" value="2"/>
</dbReference>
<accession>A0A919YF74</accession>
<dbReference type="FunFam" id="3.20.20.80:FF:000050">
    <property type="entry name" value="Beta-mannosidase B"/>
    <property type="match status" value="1"/>
</dbReference>
<dbReference type="InterPro" id="IPR008979">
    <property type="entry name" value="Galactose-bd-like_sf"/>
</dbReference>
<keyword evidence="6" id="KW-0964">Secreted</keyword>
<organism evidence="17 18">
    <name type="scientific">Paenibacillus azoreducens</name>
    <dbReference type="NCBI Taxonomy" id="116718"/>
    <lineage>
        <taxon>Bacteria</taxon>
        <taxon>Bacillati</taxon>
        <taxon>Bacillota</taxon>
        <taxon>Bacilli</taxon>
        <taxon>Bacillales</taxon>
        <taxon>Paenibacillaceae</taxon>
        <taxon>Paenibacillus</taxon>
    </lineage>
</organism>
<comment type="subunit">
    <text evidence="4">Homodimer.</text>
</comment>
<evidence type="ECO:0000256" key="6">
    <source>
        <dbReference type="ARBA" id="ARBA00022525"/>
    </source>
</evidence>
<evidence type="ECO:0000259" key="13">
    <source>
        <dbReference type="Pfam" id="PF00703"/>
    </source>
</evidence>
<feature type="domain" description="Mannosidase Ig/CBM-like" evidence="15">
    <location>
        <begin position="690"/>
        <end position="773"/>
    </location>
</feature>
<dbReference type="InterPro" id="IPR036156">
    <property type="entry name" value="Beta-gal/glucu_dom_sf"/>
</dbReference>
<dbReference type="Pfam" id="PF00703">
    <property type="entry name" value="Glyco_hydro_2"/>
    <property type="match status" value="1"/>
</dbReference>
<sequence length="856" mass="98801">MIIKDHWKLRDFRIGEARDLEVASPLYDDYFWMSAEVPGDVHTTLNRHGLIDDPFYGHNDQKCRWVEERIWWYRTVFTLTELPSREERMELVFEGLDTFATVYLNGVELGSTDNMFISHTFEVSRELKLGKNVLAVKFDPVHAKVGEKAVSTFWSGFSKERVWTRKNQSHFGWDWGPRLVCAGIWKEVRLQKTRYAKLEHVYARTAEISADQALVDISLELKAWDDARDYTALVELIDEGKDKVAASAEIKIDLSLGLAWDGAAGGILFSGTTGLKVVDPKLWWTHDLGTPHLYKLQVTVFADGEPIDRSAQMLGIRSLELKRRNDAGDPSFTFVLNGVDVFAKGANWIPIDSFIAAVPDSRYSRLIRMARDANMNMLRVWGGGIYERDIFYDECDRLGILVWQDFMFACALYPDYNRNFMDNVRREVEQVVKRLRSRTCLALWCGNNENDWLYEALHAGGEIPHPFYGEKIYHELMPGLLERLDPSRTFWPSSPFGGNDHNSRDEGDTHNWQVWHGNIEPRVFGEPQRQNYSVEGLSFKKFKEDHTKFASEFGMHASSTRYTLQRNIPESELVWGSGEMMNRNKDINHLKGIMLMEGYSGIPNDLEEYMNFSMLTQAEGLKYGIEHYRRNKPETSGALFWQFNDCWPGTSWSVVDYYGLPKAAYHYARKFYHPVLLCAEYTPGDSHMILWGINDTLHTIQRTAEIRVFSLDGRCVYQRSYPVTIHAGDKLRIAEVSLEEMLQGLGADQAVCVLRWENEAGEDNFYYFMDHKDMNFGPTCLQVRVNPENGTVTVSAEGRLARMVKLELDEEWVEWEDNYFDLLPGQSRTLRIKQWDGKDIPWNTLRVSALNGSARG</sequence>
<evidence type="ECO:0000256" key="8">
    <source>
        <dbReference type="ARBA" id="ARBA00023180"/>
    </source>
</evidence>
<protein>
    <recommendedName>
        <fullName evidence="11">Beta-mannosidase B</fullName>
        <ecNumber evidence="5">3.2.1.25</ecNumber>
    </recommendedName>
    <alternativeName>
        <fullName evidence="12">Mannanase B</fullName>
    </alternativeName>
</protein>
<dbReference type="EC" id="3.2.1.25" evidence="5"/>
<evidence type="ECO:0000256" key="7">
    <source>
        <dbReference type="ARBA" id="ARBA00022801"/>
    </source>
</evidence>
<evidence type="ECO:0000256" key="2">
    <source>
        <dbReference type="ARBA" id="ARBA00004613"/>
    </source>
</evidence>
<dbReference type="InterPro" id="IPR017853">
    <property type="entry name" value="GH"/>
</dbReference>
<dbReference type="Pfam" id="PF17786">
    <property type="entry name" value="Mannosidase_ig"/>
    <property type="match status" value="1"/>
</dbReference>
<dbReference type="GO" id="GO:0005975">
    <property type="term" value="P:carbohydrate metabolic process"/>
    <property type="evidence" value="ECO:0007669"/>
    <property type="project" value="InterPro"/>
</dbReference>
<evidence type="ECO:0000256" key="5">
    <source>
        <dbReference type="ARBA" id="ARBA00012754"/>
    </source>
</evidence>
<dbReference type="InterPro" id="IPR013783">
    <property type="entry name" value="Ig-like_fold"/>
</dbReference>
<evidence type="ECO:0000256" key="12">
    <source>
        <dbReference type="ARBA" id="ARBA00041614"/>
    </source>
</evidence>
<dbReference type="InterPro" id="IPR006102">
    <property type="entry name" value="Ig-like_GH2"/>
</dbReference>
<dbReference type="GO" id="GO:0004567">
    <property type="term" value="F:beta-mannosidase activity"/>
    <property type="evidence" value="ECO:0007669"/>
    <property type="project" value="UniProtKB-EC"/>
</dbReference>
<dbReference type="InterPro" id="IPR050887">
    <property type="entry name" value="Beta-mannosidase_GH2"/>
</dbReference>
<comment type="subcellular location">
    <subcellularLocation>
        <location evidence="2">Secreted</location>
    </subcellularLocation>
</comment>
<dbReference type="InterPro" id="IPR041447">
    <property type="entry name" value="Mannosidase_ig"/>
</dbReference>
<name>A0A919YF74_9BACL</name>
<dbReference type="SUPFAM" id="SSF51445">
    <property type="entry name" value="(Trans)glycosidases"/>
    <property type="match status" value="1"/>
</dbReference>
<dbReference type="InterPro" id="IPR041625">
    <property type="entry name" value="Beta-mannosidase_Ig"/>
</dbReference>
<keyword evidence="18" id="KW-1185">Reference proteome</keyword>
<dbReference type="Gene3D" id="3.20.20.80">
    <property type="entry name" value="Glycosidases"/>
    <property type="match status" value="1"/>
</dbReference>
<dbReference type="GO" id="GO:0005576">
    <property type="term" value="C:extracellular region"/>
    <property type="evidence" value="ECO:0007669"/>
    <property type="project" value="UniProtKB-SubCell"/>
</dbReference>
<comment type="caution">
    <text evidence="17">The sequence shown here is derived from an EMBL/GenBank/DDBJ whole genome shotgun (WGS) entry which is preliminary data.</text>
</comment>
<comment type="similarity">
    <text evidence="10">Belongs to the glycosyl hydrolase 2 family. Beta-mannosidase B subfamily.</text>
</comment>
<dbReference type="PANTHER" id="PTHR43730">
    <property type="entry name" value="BETA-MANNOSIDASE"/>
    <property type="match status" value="1"/>
</dbReference>
<dbReference type="RefSeq" id="WP_212979856.1">
    <property type="nucleotide sequence ID" value="NZ_AP025343.1"/>
</dbReference>
<keyword evidence="8" id="KW-0325">Glycoprotein</keyword>
<dbReference type="Proteomes" id="UP000682811">
    <property type="component" value="Unassembled WGS sequence"/>
</dbReference>
<dbReference type="GO" id="GO:0006516">
    <property type="term" value="P:glycoprotein catabolic process"/>
    <property type="evidence" value="ECO:0007669"/>
    <property type="project" value="TreeGrafter"/>
</dbReference>
<evidence type="ECO:0000256" key="10">
    <source>
        <dbReference type="ARBA" id="ARBA00038429"/>
    </source>
</evidence>
<gene>
    <name evidence="17" type="ORF">J34TS1_40990</name>
</gene>
<dbReference type="PANTHER" id="PTHR43730:SF1">
    <property type="entry name" value="BETA-MANNOSIDASE"/>
    <property type="match status" value="1"/>
</dbReference>
<dbReference type="InterPro" id="IPR054593">
    <property type="entry name" value="Beta-mannosidase-like_N2"/>
</dbReference>
<dbReference type="SUPFAM" id="SSF49303">
    <property type="entry name" value="beta-Galactosidase/glucuronidase domain"/>
    <property type="match status" value="3"/>
</dbReference>
<evidence type="ECO:0000256" key="11">
    <source>
        <dbReference type="ARBA" id="ARBA00041069"/>
    </source>
</evidence>
<evidence type="ECO:0000256" key="4">
    <source>
        <dbReference type="ARBA" id="ARBA00011738"/>
    </source>
</evidence>
<dbReference type="AlphaFoldDB" id="A0A919YF74"/>
<evidence type="ECO:0000259" key="14">
    <source>
        <dbReference type="Pfam" id="PF17753"/>
    </source>
</evidence>
<keyword evidence="7" id="KW-0378">Hydrolase</keyword>
<feature type="domain" description="Glycoside hydrolase family 2 immunoglobulin-like beta-sandwich" evidence="13">
    <location>
        <begin position="199"/>
        <end position="317"/>
    </location>
</feature>
<proteinExistence type="inferred from homology"/>
<dbReference type="Pfam" id="PF17753">
    <property type="entry name" value="Ig_mannosidase"/>
    <property type="match status" value="1"/>
</dbReference>
<dbReference type="SUPFAM" id="SSF49785">
    <property type="entry name" value="Galactose-binding domain-like"/>
    <property type="match status" value="1"/>
</dbReference>
<evidence type="ECO:0000313" key="17">
    <source>
        <dbReference type="EMBL" id="GIO49334.1"/>
    </source>
</evidence>
<dbReference type="EMBL" id="BORT01000021">
    <property type="protein sequence ID" value="GIO49334.1"/>
    <property type="molecule type" value="Genomic_DNA"/>
</dbReference>
<evidence type="ECO:0000313" key="18">
    <source>
        <dbReference type="Proteomes" id="UP000682811"/>
    </source>
</evidence>
<comment type="catalytic activity">
    <reaction evidence="1">
        <text>Hydrolysis of terminal, non-reducing beta-D-mannose residues in beta-D-mannosides.</text>
        <dbReference type="EC" id="3.2.1.25"/>
    </reaction>
</comment>
<feature type="domain" description="Beta-mannosidase Ig-fold" evidence="14">
    <location>
        <begin position="782"/>
        <end position="850"/>
    </location>
</feature>
<evidence type="ECO:0000259" key="15">
    <source>
        <dbReference type="Pfam" id="PF17786"/>
    </source>
</evidence>
<evidence type="ECO:0000256" key="1">
    <source>
        <dbReference type="ARBA" id="ARBA00000829"/>
    </source>
</evidence>
<keyword evidence="9" id="KW-0326">Glycosidase</keyword>